<dbReference type="InterPro" id="IPR007838">
    <property type="entry name" value="Cell_div_ZapA-like"/>
</dbReference>
<accession>A0A2D3L890</accession>
<name>A0A2D3L890_PREIN</name>
<proteinExistence type="predicted"/>
<dbReference type="EMBL" id="CP024723">
    <property type="protein sequence ID" value="ATV26784.1"/>
    <property type="molecule type" value="Genomic_DNA"/>
</dbReference>
<evidence type="ECO:0000313" key="1">
    <source>
        <dbReference type="EMBL" id="ATV26784.1"/>
    </source>
</evidence>
<keyword evidence="1" id="KW-0131">Cell cycle</keyword>
<dbReference type="SUPFAM" id="SSF102829">
    <property type="entry name" value="Cell division protein ZapA-like"/>
    <property type="match status" value="1"/>
</dbReference>
<dbReference type="GO" id="GO:0051301">
    <property type="term" value="P:cell division"/>
    <property type="evidence" value="ECO:0007669"/>
    <property type="project" value="UniProtKB-KW"/>
</dbReference>
<dbReference type="Pfam" id="PF05164">
    <property type="entry name" value="ZapA"/>
    <property type="match status" value="1"/>
</dbReference>
<dbReference type="InterPro" id="IPR036192">
    <property type="entry name" value="Cell_div_ZapA-like_sf"/>
</dbReference>
<dbReference type="AlphaFoldDB" id="A0A2D3L890"/>
<evidence type="ECO:0000313" key="2">
    <source>
        <dbReference type="Proteomes" id="UP000229630"/>
    </source>
</evidence>
<organism evidence="1 2">
    <name type="scientific">Prevotella intermedia</name>
    <dbReference type="NCBI Taxonomy" id="28131"/>
    <lineage>
        <taxon>Bacteria</taxon>
        <taxon>Pseudomonadati</taxon>
        <taxon>Bacteroidota</taxon>
        <taxon>Bacteroidia</taxon>
        <taxon>Bacteroidales</taxon>
        <taxon>Prevotellaceae</taxon>
        <taxon>Prevotella</taxon>
    </lineage>
</organism>
<protein>
    <submittedName>
        <fullName evidence="1">Cell division protein ZapA</fullName>
    </submittedName>
</protein>
<dbReference type="Proteomes" id="UP000229630">
    <property type="component" value="Chromosome 1"/>
</dbReference>
<sequence>MADDKLHIRLHVYDTELSVNIPREDEEYYRAASKLITDTVNTYATYFKGKKSDKDILYMAMLDIALHYKKEGARNDTAPFNEILGKLTSEIEEALKKQPR</sequence>
<keyword evidence="1" id="KW-0132">Cell division</keyword>
<reference evidence="1 2" key="1">
    <citation type="submission" date="2017-11" db="EMBL/GenBank/DDBJ databases">
        <title>Genome sequencing of Prevotella intermedia KCOM 2837.</title>
        <authorList>
            <person name="Kook J.-K."/>
            <person name="Park S.-N."/>
            <person name="Lim Y.K."/>
        </authorList>
    </citation>
    <scope>NUCLEOTIDE SEQUENCE [LARGE SCALE GENOMIC DNA]</scope>
    <source>
        <strain evidence="1 2">KCOM 2837</strain>
    </source>
</reference>
<gene>
    <name evidence="1" type="ORF">CTM62_08660</name>
</gene>
<dbReference type="RefSeq" id="WP_100019639.1">
    <property type="nucleotide sequence ID" value="NZ_CP024723.1"/>
</dbReference>